<dbReference type="Proteomes" id="UP001058602">
    <property type="component" value="Chromosome 1"/>
</dbReference>
<sequence length="133" mass="14990">MTPDKYLNVTAGMRFINEFDEQNVYSLNDAVSESDKHIAAEEHYGKILFSEPVSYKKLASLINQGAEIKHTKISDAFSFDDYQSQYKNSHLLPLFVVDARNNVRIFSTSNQPEIAPGSTVVARVKDNESKENA</sequence>
<evidence type="ECO:0000313" key="1">
    <source>
        <dbReference type="EMBL" id="UUM29484.1"/>
    </source>
</evidence>
<dbReference type="EMBL" id="CP102096">
    <property type="protein sequence ID" value="UUM29484.1"/>
    <property type="molecule type" value="Genomic_DNA"/>
</dbReference>
<name>A0ABY5LBQ9_9VIBR</name>
<organism evidence="1 2">
    <name type="scientific">Vibrio japonicus</name>
    <dbReference type="NCBI Taxonomy" id="1824638"/>
    <lineage>
        <taxon>Bacteria</taxon>
        <taxon>Pseudomonadati</taxon>
        <taxon>Pseudomonadota</taxon>
        <taxon>Gammaproteobacteria</taxon>
        <taxon>Vibrionales</taxon>
        <taxon>Vibrionaceae</taxon>
        <taxon>Vibrio</taxon>
    </lineage>
</organism>
<proteinExistence type="predicted"/>
<gene>
    <name evidence="1" type="ORF">NP165_07050</name>
</gene>
<evidence type="ECO:0000313" key="2">
    <source>
        <dbReference type="Proteomes" id="UP001058602"/>
    </source>
</evidence>
<protein>
    <submittedName>
        <fullName evidence="1">Uncharacterized protein</fullName>
    </submittedName>
</protein>
<accession>A0ABY5LBQ9</accession>
<reference evidence="1" key="1">
    <citation type="submission" date="2022-07" db="EMBL/GenBank/DDBJ databases">
        <title>Complete genome of Vibrio japonicus strain JCM 31412T and phylogenomic assessment of the Nereis clade of the genus Vibrio.</title>
        <authorList>
            <person name="Shlafstein M.D."/>
            <person name="Emsley S.A."/>
            <person name="Ushijima B."/>
            <person name="Videau P."/>
            <person name="Saw J.H."/>
        </authorList>
    </citation>
    <scope>NUCLEOTIDE SEQUENCE</scope>
    <source>
        <strain evidence="1">JCM 31412</strain>
    </source>
</reference>
<keyword evidence="2" id="KW-1185">Reference proteome</keyword>
<dbReference type="RefSeq" id="WP_257083275.1">
    <property type="nucleotide sequence ID" value="NZ_CP102096.1"/>
</dbReference>